<dbReference type="Proteomes" id="UP000657592">
    <property type="component" value="Unassembled WGS sequence"/>
</dbReference>
<name>A0A917MML7_9MICO</name>
<gene>
    <name evidence="3" type="ORF">GCM10010921_20350</name>
</gene>
<feature type="domain" description="DUF559" evidence="1">
    <location>
        <begin position="193"/>
        <end position="266"/>
    </location>
</feature>
<organism evidence="3 4">
    <name type="scientific">Microbacterium album</name>
    <dbReference type="NCBI Taxonomy" id="2053191"/>
    <lineage>
        <taxon>Bacteria</taxon>
        <taxon>Bacillati</taxon>
        <taxon>Actinomycetota</taxon>
        <taxon>Actinomycetes</taxon>
        <taxon>Micrococcales</taxon>
        <taxon>Microbacteriaceae</taxon>
        <taxon>Microbacterium</taxon>
    </lineage>
</organism>
<dbReference type="Gene3D" id="3.40.960.10">
    <property type="entry name" value="VSR Endonuclease"/>
    <property type="match status" value="1"/>
</dbReference>
<dbReference type="InterPro" id="IPR007569">
    <property type="entry name" value="DUF559"/>
</dbReference>
<proteinExistence type="predicted"/>
<reference evidence="3" key="2">
    <citation type="submission" date="2020-09" db="EMBL/GenBank/DDBJ databases">
        <authorList>
            <person name="Sun Q."/>
            <person name="Zhou Y."/>
        </authorList>
    </citation>
    <scope>NUCLEOTIDE SEQUENCE</scope>
    <source>
        <strain evidence="3">CGMCC 1.15794</strain>
    </source>
</reference>
<evidence type="ECO:0000313" key="3">
    <source>
        <dbReference type="EMBL" id="GGH45160.1"/>
    </source>
</evidence>
<feature type="domain" description="AbiEi antitoxin N-terminal" evidence="2">
    <location>
        <begin position="5"/>
        <end position="49"/>
    </location>
</feature>
<comment type="caution">
    <text evidence="3">The sequence shown here is derived from an EMBL/GenBank/DDBJ whole genome shotgun (WGS) entry which is preliminary data.</text>
</comment>
<protein>
    <recommendedName>
        <fullName evidence="5">DNA/RNA helicase</fullName>
    </recommendedName>
</protein>
<evidence type="ECO:0000259" key="1">
    <source>
        <dbReference type="Pfam" id="PF04480"/>
    </source>
</evidence>
<accession>A0A917MML7</accession>
<dbReference type="AlphaFoldDB" id="A0A917MML7"/>
<dbReference type="InterPro" id="IPR025159">
    <property type="entry name" value="AbiEi_N"/>
</dbReference>
<evidence type="ECO:0008006" key="5">
    <source>
        <dbReference type="Google" id="ProtNLM"/>
    </source>
</evidence>
<reference evidence="3" key="1">
    <citation type="journal article" date="2014" name="Int. J. Syst. Evol. Microbiol.">
        <title>Complete genome sequence of Corynebacterium casei LMG S-19264T (=DSM 44701T), isolated from a smear-ripened cheese.</title>
        <authorList>
            <consortium name="US DOE Joint Genome Institute (JGI-PGF)"/>
            <person name="Walter F."/>
            <person name="Albersmeier A."/>
            <person name="Kalinowski J."/>
            <person name="Ruckert C."/>
        </authorList>
    </citation>
    <scope>NUCLEOTIDE SEQUENCE</scope>
    <source>
        <strain evidence="3">CGMCC 1.15794</strain>
    </source>
</reference>
<dbReference type="Pfam" id="PF04480">
    <property type="entry name" value="DUF559"/>
    <property type="match status" value="1"/>
</dbReference>
<evidence type="ECO:0000313" key="4">
    <source>
        <dbReference type="Proteomes" id="UP000657592"/>
    </source>
</evidence>
<dbReference type="RefSeq" id="WP_188756179.1">
    <property type="nucleotide sequence ID" value="NZ_BMJY01000008.1"/>
</dbReference>
<evidence type="ECO:0000259" key="2">
    <source>
        <dbReference type="Pfam" id="PF13338"/>
    </source>
</evidence>
<dbReference type="Pfam" id="PF13338">
    <property type="entry name" value="AbiEi_4"/>
    <property type="match status" value="1"/>
</dbReference>
<keyword evidence="4" id="KW-1185">Reference proteome</keyword>
<dbReference type="EMBL" id="BMJY01000008">
    <property type="protein sequence ID" value="GGH45160.1"/>
    <property type="molecule type" value="Genomic_DNA"/>
</dbReference>
<sequence>MDPVALTERLGGVARYRTLIALGASRHRLQRAVAEERLQRLGSGVFAVPRADAALRAAAELGVVLSCVTLAARRGLWTLPVERAHVALAPKGHLRRATNAHVHWATPLLPRDPDAFEDSLVNALVLVAACQPYEHALAVWESALNKGLLDRDVLRGLPLGPDARRLLTDARPWADSGLESFFVPRLRWLRLPLRPQVFIAGHRVDLLIGDRLVVQVDGGHHVDLQRLQDNEHDARLRLMGYHVIRVGYWQVIDDWPTVQELIVTAVAQGLHRVRE</sequence>